<dbReference type="CDD" id="cd04847">
    <property type="entry name" value="Peptidases_S8_Subtilisin_like_2"/>
    <property type="match status" value="1"/>
</dbReference>
<dbReference type="EMBL" id="JAFLRD010000015">
    <property type="protein sequence ID" value="MBO0417317.1"/>
    <property type="molecule type" value="Genomic_DNA"/>
</dbReference>
<dbReference type="InterPro" id="IPR034074">
    <property type="entry name" value="Y4bN_pept_dom"/>
</dbReference>
<dbReference type="SUPFAM" id="SSF52743">
    <property type="entry name" value="Subtilisin-like"/>
    <property type="match status" value="1"/>
</dbReference>
<gene>
    <name evidence="3" type="ORF">J1C50_17535</name>
</gene>
<feature type="region of interest" description="Disordered" evidence="1">
    <location>
        <begin position="109"/>
        <end position="128"/>
    </location>
</feature>
<protein>
    <submittedName>
        <fullName evidence="3">S8 family peptidase</fullName>
    </submittedName>
</protein>
<evidence type="ECO:0000313" key="4">
    <source>
        <dbReference type="Proteomes" id="UP000664349"/>
    </source>
</evidence>
<dbReference type="Proteomes" id="UP000664349">
    <property type="component" value="Unassembled WGS sequence"/>
</dbReference>
<sequence length="867" mass="95004">MPQPYPLMRLRREKDQRERIPSSRKPHFPPKISYQIQKNKFGSTFEKIDKWAEEWARDISVASDPRAVIPHRALVFELIGSVEKFESIAFSLGFEWLATERVAEGTDGVYDPSVAGAESGPESDESSSAASLYLTMPTEAGLNGLRGCWKKYVAGRNPISAEEKAWWPLFAYLKDIRPWSAKDRIAPIVSRYIEELLLEEPDRRVIVEMDLWFRASTADRIKAYEALATLISSSQAEVLDTVLIEEIQYHAVLVSVPARVARDIAKRHGRLAEADGIMMIRAQSSISDIPATEPTEAQALDLPTVSNKPCIGALIDGYPVAAHDYLNDRLVIIEQDVTGNTTPVSARYHGTAMASLILHGDLHEQTSTLDRRLAVVPVLVGSNGKESIPANKLPVGVIYRAIQALSNGTPDGRITQKQIVVVNHSICNTYAPFAGRPTPWAALLDHFGHKLSMLFVISAGNIEQGVTIAEFDDVDEFLSEEKTSQTAATMLAVEKARLYRNILSPAESVNALTVGALHADKGPEIPEDLYDPFPGFEMTSLCSAAGPGVNRAIKPDLVEAGGKTIAIPYNLAEGPAIRAQRTHLVGQKTAVPDPHSGFSDKVALSSGTSNAAALVTRAALQIADAVEEIYSQDDENWSKRKTRAVILKALVVHGCRWNAVAQKLDEVFPPADTSKWARRRAAITSLMGYGQPNVSLVNNGSANRITLLADDEITHGKLHEYRIPIPAAILSTREVRRIVITLAWSTPVAVASAAYRGMTVNLVNTEGKRELWTKVKRTLQPDGNAAERGTVTHLVLEGDTKTKFTDEKGLFLGVQARALSKKFEAATVPYALAVSIELASNQKSTVYEEVRTAIQNRTRARVGQQRT</sequence>
<accession>A0ABS3GQI5</accession>
<proteinExistence type="predicted"/>
<feature type="compositionally biased region" description="Basic and acidic residues" evidence="1">
    <location>
        <begin position="10"/>
        <end position="21"/>
    </location>
</feature>
<reference evidence="3 4" key="1">
    <citation type="submission" date="2021-03" db="EMBL/GenBank/DDBJ databases">
        <title>First Case of infection caused by Chromobacterium haemolyticum derived from water in China.</title>
        <authorList>
            <person name="Chen J."/>
            <person name="Liu C."/>
        </authorList>
    </citation>
    <scope>NUCLEOTIDE SEQUENCE [LARGE SCALE GENOMIC DNA]</scope>
    <source>
        <strain evidence="3 4">WJ-5</strain>
    </source>
</reference>
<organism evidence="3 4">
    <name type="scientific">Chromobacterium haemolyticum</name>
    <dbReference type="NCBI Taxonomy" id="394935"/>
    <lineage>
        <taxon>Bacteria</taxon>
        <taxon>Pseudomonadati</taxon>
        <taxon>Pseudomonadota</taxon>
        <taxon>Betaproteobacteria</taxon>
        <taxon>Neisseriales</taxon>
        <taxon>Chromobacteriaceae</taxon>
        <taxon>Chromobacterium</taxon>
    </lineage>
</organism>
<feature type="region of interest" description="Disordered" evidence="1">
    <location>
        <begin position="1"/>
        <end position="28"/>
    </location>
</feature>
<dbReference type="Gene3D" id="3.40.50.200">
    <property type="entry name" value="Peptidase S8/S53 domain"/>
    <property type="match status" value="1"/>
</dbReference>
<dbReference type="Pfam" id="PF00082">
    <property type="entry name" value="Peptidase_S8"/>
    <property type="match status" value="1"/>
</dbReference>
<comment type="caution">
    <text evidence="3">The sequence shown here is derived from an EMBL/GenBank/DDBJ whole genome shotgun (WGS) entry which is preliminary data.</text>
</comment>
<feature type="domain" description="Peptidase S8/S53" evidence="2">
    <location>
        <begin position="335"/>
        <end position="650"/>
    </location>
</feature>
<keyword evidence="4" id="KW-1185">Reference proteome</keyword>
<evidence type="ECO:0000256" key="1">
    <source>
        <dbReference type="SAM" id="MobiDB-lite"/>
    </source>
</evidence>
<dbReference type="InterPro" id="IPR036852">
    <property type="entry name" value="Peptidase_S8/S53_dom_sf"/>
</dbReference>
<dbReference type="InterPro" id="IPR000209">
    <property type="entry name" value="Peptidase_S8/S53_dom"/>
</dbReference>
<evidence type="ECO:0000313" key="3">
    <source>
        <dbReference type="EMBL" id="MBO0417317.1"/>
    </source>
</evidence>
<evidence type="ECO:0000259" key="2">
    <source>
        <dbReference type="Pfam" id="PF00082"/>
    </source>
</evidence>
<name>A0ABS3GQI5_9NEIS</name>
<dbReference type="RefSeq" id="WP_200123076.1">
    <property type="nucleotide sequence ID" value="NZ_JAEILV010000016.1"/>
</dbReference>